<keyword evidence="2" id="KW-0812">Transmembrane</keyword>
<keyword evidence="2" id="KW-0472">Membrane</keyword>
<comment type="caution">
    <text evidence="4">The sequence shown here is derived from an EMBL/GenBank/DDBJ whole genome shotgun (WGS) entry which is preliminary data.</text>
</comment>
<feature type="domain" description="DUF4190" evidence="3">
    <location>
        <begin position="64"/>
        <end position="126"/>
    </location>
</feature>
<gene>
    <name evidence="4" type="ORF">HLI28_11150</name>
</gene>
<dbReference type="InterPro" id="IPR025241">
    <property type="entry name" value="DUF4190"/>
</dbReference>
<protein>
    <submittedName>
        <fullName evidence="4">DUF4190 domain-containing protein</fullName>
    </submittedName>
</protein>
<dbReference type="Pfam" id="PF13828">
    <property type="entry name" value="DUF4190"/>
    <property type="match status" value="1"/>
</dbReference>
<sequence>MTVPNDPYAVPDGGEHPQQRPTRPVPPHSSATPAAPPSYPSPAGPAPGHPGAGWHYPVRRTNGLAVASLVLGILWLGWVGSVLAVVFGHVALRQISNAPPHAPQEGRGIAIAGVVLGWVGVATLGLMMLFLVPVALAPVGL</sequence>
<evidence type="ECO:0000256" key="1">
    <source>
        <dbReference type="SAM" id="MobiDB-lite"/>
    </source>
</evidence>
<dbReference type="AlphaFoldDB" id="A0A849JXP8"/>
<evidence type="ECO:0000259" key="3">
    <source>
        <dbReference type="Pfam" id="PF13828"/>
    </source>
</evidence>
<evidence type="ECO:0000313" key="4">
    <source>
        <dbReference type="EMBL" id="NNU28092.1"/>
    </source>
</evidence>
<evidence type="ECO:0000256" key="2">
    <source>
        <dbReference type="SAM" id="Phobius"/>
    </source>
</evidence>
<reference evidence="4 5" key="1">
    <citation type="submission" date="2020-05" db="EMBL/GenBank/DDBJ databases">
        <title>Genome sequence of Isoptericola sp. JC619 isolated from Chilika lagoon, India.</title>
        <authorList>
            <person name="Kumar D."/>
            <person name="Appam K."/>
            <person name="Gandham S."/>
            <person name="Uppada J."/>
            <person name="Sasikala C."/>
            <person name="Venkata Ramana C."/>
        </authorList>
    </citation>
    <scope>NUCLEOTIDE SEQUENCE [LARGE SCALE GENOMIC DNA]</scope>
    <source>
        <strain evidence="4 5">JC619</strain>
    </source>
</reference>
<evidence type="ECO:0000313" key="5">
    <source>
        <dbReference type="Proteomes" id="UP000557204"/>
    </source>
</evidence>
<dbReference type="RefSeq" id="WP_171247616.1">
    <property type="nucleotide sequence ID" value="NZ_JABFAJ010000019.1"/>
</dbReference>
<feature type="region of interest" description="Disordered" evidence="1">
    <location>
        <begin position="1"/>
        <end position="54"/>
    </location>
</feature>
<dbReference type="Proteomes" id="UP000557204">
    <property type="component" value="Unassembled WGS sequence"/>
</dbReference>
<proteinExistence type="predicted"/>
<feature type="transmembrane region" description="Helical" evidence="2">
    <location>
        <begin position="109"/>
        <end position="136"/>
    </location>
</feature>
<accession>A0A849JXP8</accession>
<name>A0A849JXP8_9MICO</name>
<keyword evidence="5" id="KW-1185">Reference proteome</keyword>
<dbReference type="EMBL" id="JABFAJ010000019">
    <property type="protein sequence ID" value="NNU28092.1"/>
    <property type="molecule type" value="Genomic_DNA"/>
</dbReference>
<feature type="transmembrane region" description="Helical" evidence="2">
    <location>
        <begin position="64"/>
        <end position="88"/>
    </location>
</feature>
<organism evidence="4 5">
    <name type="scientific">Isoptericola sediminis</name>
    <dbReference type="NCBI Taxonomy" id="2733572"/>
    <lineage>
        <taxon>Bacteria</taxon>
        <taxon>Bacillati</taxon>
        <taxon>Actinomycetota</taxon>
        <taxon>Actinomycetes</taxon>
        <taxon>Micrococcales</taxon>
        <taxon>Promicromonosporaceae</taxon>
        <taxon>Isoptericola</taxon>
    </lineage>
</organism>
<feature type="compositionally biased region" description="Pro residues" evidence="1">
    <location>
        <begin position="34"/>
        <end position="48"/>
    </location>
</feature>
<keyword evidence="2" id="KW-1133">Transmembrane helix</keyword>